<feature type="transmembrane region" description="Helical" evidence="2">
    <location>
        <begin position="7"/>
        <end position="31"/>
    </location>
</feature>
<feature type="region of interest" description="Disordered" evidence="1">
    <location>
        <begin position="177"/>
        <end position="230"/>
    </location>
</feature>
<name>A0A9P5UDW1_9AGAR</name>
<dbReference type="Proteomes" id="UP000772434">
    <property type="component" value="Unassembled WGS sequence"/>
</dbReference>
<protein>
    <recommendedName>
        <fullName evidence="5">MARVEL domain-containing protein</fullName>
    </recommendedName>
</protein>
<feature type="transmembrane region" description="Helical" evidence="2">
    <location>
        <begin position="43"/>
        <end position="64"/>
    </location>
</feature>
<dbReference type="EMBL" id="JADNRY010000006">
    <property type="protein sequence ID" value="KAF9076605.1"/>
    <property type="molecule type" value="Genomic_DNA"/>
</dbReference>
<sequence length="230" mass="24698">MAFLPVLRLIILIATLVFSIIVLGLCAHVTAVTVEFLHGFFNFAAMAIAVSGLTIITLPVMIGIDFVRRGAFTSMVLVELGWLCFLWILWLAAAALTAQEQQFLFAGSTSCDFFNDELNAACNEFAAIEAFSFLAWISLLGYTIALLSYAIIGATRGTRPWTSTVGDGLLTPREGAGVPASGFDQEKYTTGGGASIAPSSYVPPSQMYESPQASQHAYPPQQEQPMVAQV</sequence>
<feature type="transmembrane region" description="Helical" evidence="2">
    <location>
        <begin position="133"/>
        <end position="152"/>
    </location>
</feature>
<gene>
    <name evidence="3" type="ORF">BDP27DRAFT_1414458</name>
</gene>
<comment type="caution">
    <text evidence="3">The sequence shown here is derived from an EMBL/GenBank/DDBJ whole genome shotgun (WGS) entry which is preliminary data.</text>
</comment>
<proteinExistence type="predicted"/>
<keyword evidence="2" id="KW-0812">Transmembrane</keyword>
<dbReference type="AlphaFoldDB" id="A0A9P5UDW1"/>
<evidence type="ECO:0000313" key="4">
    <source>
        <dbReference type="Proteomes" id="UP000772434"/>
    </source>
</evidence>
<accession>A0A9P5UDW1</accession>
<feature type="transmembrane region" description="Helical" evidence="2">
    <location>
        <begin position="76"/>
        <end position="98"/>
    </location>
</feature>
<evidence type="ECO:0000256" key="1">
    <source>
        <dbReference type="SAM" id="MobiDB-lite"/>
    </source>
</evidence>
<evidence type="ECO:0008006" key="5">
    <source>
        <dbReference type="Google" id="ProtNLM"/>
    </source>
</evidence>
<dbReference type="OrthoDB" id="3364107at2759"/>
<keyword evidence="2" id="KW-1133">Transmembrane helix</keyword>
<evidence type="ECO:0000256" key="2">
    <source>
        <dbReference type="SAM" id="Phobius"/>
    </source>
</evidence>
<keyword evidence="2" id="KW-0472">Membrane</keyword>
<organism evidence="3 4">
    <name type="scientific">Rhodocollybia butyracea</name>
    <dbReference type="NCBI Taxonomy" id="206335"/>
    <lineage>
        <taxon>Eukaryota</taxon>
        <taxon>Fungi</taxon>
        <taxon>Dikarya</taxon>
        <taxon>Basidiomycota</taxon>
        <taxon>Agaricomycotina</taxon>
        <taxon>Agaricomycetes</taxon>
        <taxon>Agaricomycetidae</taxon>
        <taxon>Agaricales</taxon>
        <taxon>Marasmiineae</taxon>
        <taxon>Omphalotaceae</taxon>
        <taxon>Rhodocollybia</taxon>
    </lineage>
</organism>
<keyword evidence="4" id="KW-1185">Reference proteome</keyword>
<evidence type="ECO:0000313" key="3">
    <source>
        <dbReference type="EMBL" id="KAF9076605.1"/>
    </source>
</evidence>
<reference evidence="3" key="1">
    <citation type="submission" date="2020-11" db="EMBL/GenBank/DDBJ databases">
        <authorList>
            <consortium name="DOE Joint Genome Institute"/>
            <person name="Ahrendt S."/>
            <person name="Riley R."/>
            <person name="Andreopoulos W."/>
            <person name="Labutti K."/>
            <person name="Pangilinan J."/>
            <person name="Ruiz-Duenas F.J."/>
            <person name="Barrasa J.M."/>
            <person name="Sanchez-Garcia M."/>
            <person name="Camarero S."/>
            <person name="Miyauchi S."/>
            <person name="Serrano A."/>
            <person name="Linde D."/>
            <person name="Babiker R."/>
            <person name="Drula E."/>
            <person name="Ayuso-Fernandez I."/>
            <person name="Pacheco R."/>
            <person name="Padilla G."/>
            <person name="Ferreira P."/>
            <person name="Barriuso J."/>
            <person name="Kellner H."/>
            <person name="Castanera R."/>
            <person name="Alfaro M."/>
            <person name="Ramirez L."/>
            <person name="Pisabarro A.G."/>
            <person name="Kuo A."/>
            <person name="Tritt A."/>
            <person name="Lipzen A."/>
            <person name="He G."/>
            <person name="Yan M."/>
            <person name="Ng V."/>
            <person name="Cullen D."/>
            <person name="Martin F."/>
            <person name="Rosso M.-N."/>
            <person name="Henrissat B."/>
            <person name="Hibbett D."/>
            <person name="Martinez A.T."/>
            <person name="Grigoriev I.V."/>
        </authorList>
    </citation>
    <scope>NUCLEOTIDE SEQUENCE</scope>
    <source>
        <strain evidence="3">AH 40177</strain>
    </source>
</reference>